<evidence type="ECO:0000256" key="3">
    <source>
        <dbReference type="ARBA" id="ARBA00004799"/>
    </source>
</evidence>
<keyword evidence="11" id="KW-0547">Nucleotide-binding</keyword>
<evidence type="ECO:0000256" key="18">
    <source>
        <dbReference type="ARBA" id="ARBA00047493"/>
    </source>
</evidence>
<evidence type="ECO:0000259" key="22">
    <source>
        <dbReference type="Pfam" id="PF02875"/>
    </source>
</evidence>
<keyword evidence="13" id="KW-0460">Magnesium</keyword>
<evidence type="ECO:0000256" key="5">
    <source>
        <dbReference type="ARBA" id="ARBA00008276"/>
    </source>
</evidence>
<evidence type="ECO:0000256" key="13">
    <source>
        <dbReference type="ARBA" id="ARBA00022842"/>
    </source>
</evidence>
<keyword evidence="14" id="KW-0289">Folate biosynthesis</keyword>
<evidence type="ECO:0000256" key="7">
    <source>
        <dbReference type="ARBA" id="ARBA00013025"/>
    </source>
</evidence>
<dbReference type="GO" id="GO:0008841">
    <property type="term" value="F:dihydrofolate synthase activity"/>
    <property type="evidence" value="ECO:0007669"/>
    <property type="project" value="UniProtKB-EC"/>
</dbReference>
<dbReference type="AlphaFoldDB" id="A0AAU7CPZ0"/>
<organism evidence="24">
    <name type="scientific">Singulisphaera sp. Ch08</name>
    <dbReference type="NCBI Taxonomy" id="3120278"/>
    <lineage>
        <taxon>Bacteria</taxon>
        <taxon>Pseudomonadati</taxon>
        <taxon>Planctomycetota</taxon>
        <taxon>Planctomycetia</taxon>
        <taxon>Isosphaerales</taxon>
        <taxon>Isosphaeraceae</taxon>
        <taxon>Singulisphaera</taxon>
    </lineage>
</organism>
<proteinExistence type="inferred from homology"/>
<keyword evidence="10" id="KW-0479">Metal-binding</keyword>
<comment type="similarity">
    <text evidence="5">Belongs to the folylpolyglutamate synthase family.</text>
</comment>
<dbReference type="GO" id="GO:0004326">
    <property type="term" value="F:tetrahydrofolylpolyglutamate synthase activity"/>
    <property type="evidence" value="ECO:0007669"/>
    <property type="project" value="UniProtKB-EC"/>
</dbReference>
<dbReference type="RefSeq" id="WP_406699931.1">
    <property type="nucleotide sequence ID" value="NZ_CP155447.1"/>
</dbReference>
<evidence type="ECO:0000256" key="10">
    <source>
        <dbReference type="ARBA" id="ARBA00022723"/>
    </source>
</evidence>
<dbReference type="InterPro" id="IPR018109">
    <property type="entry name" value="Folylpolyglutamate_synth_CS"/>
</dbReference>
<protein>
    <recommendedName>
        <fullName evidence="8">Dihydrofolate synthase/folylpolyglutamate synthase</fullName>
        <ecNumber evidence="6">6.3.2.12</ecNumber>
        <ecNumber evidence="7">6.3.2.17</ecNumber>
    </recommendedName>
    <alternativeName>
        <fullName evidence="17">Folylpoly-gamma-glutamate synthetase-dihydrofolate synthetase</fullName>
    </alternativeName>
    <alternativeName>
        <fullName evidence="15">Folylpolyglutamate synthetase</fullName>
    </alternativeName>
    <alternativeName>
        <fullName evidence="16">Tetrahydrofolylpolyglutamate synthase</fullName>
    </alternativeName>
</protein>
<dbReference type="GO" id="GO:0005524">
    <property type="term" value="F:ATP binding"/>
    <property type="evidence" value="ECO:0007669"/>
    <property type="project" value="UniProtKB-KW"/>
</dbReference>
<dbReference type="InterPro" id="IPR036615">
    <property type="entry name" value="Mur_ligase_C_dom_sf"/>
</dbReference>
<evidence type="ECO:0000256" key="21">
    <source>
        <dbReference type="ARBA" id="ARBA00049161"/>
    </source>
</evidence>
<comment type="catalytic activity">
    <reaction evidence="18">
        <text>(6S)-5,6,7,8-tetrahydrofolyl-(gamma-L-Glu)(n) + L-glutamate + ATP = (6S)-5,6,7,8-tetrahydrofolyl-(gamma-L-Glu)(n+1) + ADP + phosphate + H(+)</text>
        <dbReference type="Rhea" id="RHEA:10580"/>
        <dbReference type="Rhea" id="RHEA-COMP:14738"/>
        <dbReference type="Rhea" id="RHEA-COMP:14740"/>
        <dbReference type="ChEBI" id="CHEBI:15378"/>
        <dbReference type="ChEBI" id="CHEBI:29985"/>
        <dbReference type="ChEBI" id="CHEBI:30616"/>
        <dbReference type="ChEBI" id="CHEBI:43474"/>
        <dbReference type="ChEBI" id="CHEBI:141005"/>
        <dbReference type="ChEBI" id="CHEBI:456216"/>
        <dbReference type="EC" id="6.3.2.17"/>
    </reaction>
</comment>
<accession>A0AAU7CPZ0</accession>
<dbReference type="Pfam" id="PF02875">
    <property type="entry name" value="Mur_ligase_C"/>
    <property type="match status" value="1"/>
</dbReference>
<evidence type="ECO:0000256" key="11">
    <source>
        <dbReference type="ARBA" id="ARBA00022741"/>
    </source>
</evidence>
<dbReference type="InterPro" id="IPR004101">
    <property type="entry name" value="Mur_ligase_C"/>
</dbReference>
<comment type="catalytic activity">
    <reaction evidence="20">
        <text>(6R)-5,10-methylenetetrahydrofolyl-(gamma-L-Glu)(n) + L-glutamate + ATP = (6R)-5,10-methylenetetrahydrofolyl-(gamma-L-Glu)(n+1) + ADP + phosphate + H(+)</text>
        <dbReference type="Rhea" id="RHEA:51912"/>
        <dbReference type="Rhea" id="RHEA-COMP:13257"/>
        <dbReference type="Rhea" id="RHEA-COMP:13258"/>
        <dbReference type="ChEBI" id="CHEBI:15378"/>
        <dbReference type="ChEBI" id="CHEBI:29985"/>
        <dbReference type="ChEBI" id="CHEBI:30616"/>
        <dbReference type="ChEBI" id="CHEBI:43474"/>
        <dbReference type="ChEBI" id="CHEBI:136572"/>
        <dbReference type="ChEBI" id="CHEBI:456216"/>
        <dbReference type="EC" id="6.3.2.17"/>
    </reaction>
</comment>
<gene>
    <name evidence="24" type="ORF">V5E97_13895</name>
</gene>
<evidence type="ECO:0000256" key="15">
    <source>
        <dbReference type="ARBA" id="ARBA00030048"/>
    </source>
</evidence>
<evidence type="ECO:0000313" key="24">
    <source>
        <dbReference type="EMBL" id="XBH07085.1"/>
    </source>
</evidence>
<dbReference type="FunFam" id="3.40.1190.10:FF:000011">
    <property type="entry name" value="Folylpolyglutamate synthase/dihydrofolate synthase"/>
    <property type="match status" value="1"/>
</dbReference>
<reference evidence="24" key="1">
    <citation type="submission" date="2024-05" db="EMBL/GenBank/DDBJ databases">
        <title>Planctomycetes of the genus Singulisphaera possess chitinolytic capabilities.</title>
        <authorList>
            <person name="Ivanova A."/>
        </authorList>
    </citation>
    <scope>NUCLEOTIDE SEQUENCE</scope>
    <source>
        <strain evidence="24">Ch08T</strain>
    </source>
</reference>
<sequence length="483" mass="52901">MLTWNSRPTQAEKGEAIRRPDMNVDYQDRLDFLYGRLNYEWLGMPKLTEELRLGRMRKLLRLLGDPHESLRIIHVAGTKGKGSTSVMIAAALSASGLRTGLFCSPHLHRLEERFSVDGVEATPDELVALTDAVRPAVETLDAFCADSRYRGPTFFEITTAMGLLHFQRKAAGAVVLEVGMGGRLDSTNVVHPELAVITTISFDHTRQLGSTLGAIATEKAGILKRDCPAISGVIEPEARDAIRHVAGQRRCMLRELDCDFRYQYIRPETPLTRPVAGKVHVNTWRTDWGEIELPLLGPHQAGNVAVALASLDALAERGWNVGRDAVVRGFASLRWPARVEVLGEAPWLVVDSSHNVASAEALASTLQTCFPATRRTLIYGTSRDKDMRGQLQVLLPLFDQVIATRYLENPRSVAPEEVARTIEELDGRVAIAAADPAEALAEARRRTGPDGLICVTGSLFLAAEARALILNEESAPAVGRILA</sequence>
<dbReference type="SUPFAM" id="SSF53244">
    <property type="entry name" value="MurD-like peptide ligases, peptide-binding domain"/>
    <property type="match status" value="1"/>
</dbReference>
<evidence type="ECO:0000256" key="20">
    <source>
        <dbReference type="ARBA" id="ARBA00049035"/>
    </source>
</evidence>
<dbReference type="InterPro" id="IPR013221">
    <property type="entry name" value="Mur_ligase_cen"/>
</dbReference>
<dbReference type="PANTHER" id="PTHR11136:SF0">
    <property type="entry name" value="DIHYDROFOLATE SYNTHETASE-RELATED"/>
    <property type="match status" value="1"/>
</dbReference>
<dbReference type="SUPFAM" id="SSF53623">
    <property type="entry name" value="MurD-like peptide ligases, catalytic domain"/>
    <property type="match status" value="1"/>
</dbReference>
<dbReference type="PROSITE" id="PS01012">
    <property type="entry name" value="FOLYLPOLYGLU_SYNT_2"/>
    <property type="match status" value="1"/>
</dbReference>
<comment type="catalytic activity">
    <reaction evidence="19">
        <text>10-formyltetrahydrofolyl-(gamma-L-Glu)(n) + L-glutamate + ATP = 10-formyltetrahydrofolyl-(gamma-L-Glu)(n+1) + ADP + phosphate + H(+)</text>
        <dbReference type="Rhea" id="RHEA:51904"/>
        <dbReference type="Rhea" id="RHEA-COMP:13088"/>
        <dbReference type="Rhea" id="RHEA-COMP:14300"/>
        <dbReference type="ChEBI" id="CHEBI:15378"/>
        <dbReference type="ChEBI" id="CHEBI:29985"/>
        <dbReference type="ChEBI" id="CHEBI:30616"/>
        <dbReference type="ChEBI" id="CHEBI:43474"/>
        <dbReference type="ChEBI" id="CHEBI:134413"/>
        <dbReference type="ChEBI" id="CHEBI:456216"/>
        <dbReference type="EC" id="6.3.2.17"/>
    </reaction>
</comment>
<comment type="pathway">
    <text evidence="4">Cofactor biosynthesis; tetrahydrofolylpolyglutamate biosynthesis.</text>
</comment>
<evidence type="ECO:0000256" key="1">
    <source>
        <dbReference type="ARBA" id="ARBA00001946"/>
    </source>
</evidence>
<dbReference type="Gene3D" id="3.40.1190.10">
    <property type="entry name" value="Mur-like, catalytic domain"/>
    <property type="match status" value="1"/>
</dbReference>
<evidence type="ECO:0000256" key="16">
    <source>
        <dbReference type="ARBA" id="ARBA00030592"/>
    </source>
</evidence>
<dbReference type="GO" id="GO:0005737">
    <property type="term" value="C:cytoplasm"/>
    <property type="evidence" value="ECO:0007669"/>
    <property type="project" value="TreeGrafter"/>
</dbReference>
<comment type="cofactor">
    <cofactor evidence="1">
        <name>Mg(2+)</name>
        <dbReference type="ChEBI" id="CHEBI:18420"/>
    </cofactor>
</comment>
<evidence type="ECO:0000256" key="9">
    <source>
        <dbReference type="ARBA" id="ARBA00022598"/>
    </source>
</evidence>
<feature type="domain" description="Mur ligase central" evidence="23">
    <location>
        <begin position="75"/>
        <end position="310"/>
    </location>
</feature>
<dbReference type="EC" id="6.3.2.12" evidence="6"/>
<keyword evidence="12" id="KW-0067">ATP-binding</keyword>
<evidence type="ECO:0000256" key="12">
    <source>
        <dbReference type="ARBA" id="ARBA00022840"/>
    </source>
</evidence>
<comment type="catalytic activity">
    <reaction evidence="21">
        <text>7,8-dihydropteroate + L-glutamate + ATP = 7,8-dihydrofolate + ADP + phosphate + H(+)</text>
        <dbReference type="Rhea" id="RHEA:23584"/>
        <dbReference type="ChEBI" id="CHEBI:15378"/>
        <dbReference type="ChEBI" id="CHEBI:17839"/>
        <dbReference type="ChEBI" id="CHEBI:29985"/>
        <dbReference type="ChEBI" id="CHEBI:30616"/>
        <dbReference type="ChEBI" id="CHEBI:43474"/>
        <dbReference type="ChEBI" id="CHEBI:57451"/>
        <dbReference type="ChEBI" id="CHEBI:456216"/>
        <dbReference type="EC" id="6.3.2.12"/>
    </reaction>
</comment>
<dbReference type="GO" id="GO:0046872">
    <property type="term" value="F:metal ion binding"/>
    <property type="evidence" value="ECO:0007669"/>
    <property type="project" value="UniProtKB-KW"/>
</dbReference>
<evidence type="ECO:0000259" key="23">
    <source>
        <dbReference type="Pfam" id="PF08245"/>
    </source>
</evidence>
<dbReference type="EC" id="6.3.2.17" evidence="7"/>
<evidence type="ECO:0000256" key="2">
    <source>
        <dbReference type="ARBA" id="ARBA00002714"/>
    </source>
</evidence>
<evidence type="ECO:0000256" key="4">
    <source>
        <dbReference type="ARBA" id="ARBA00005150"/>
    </source>
</evidence>
<dbReference type="NCBIfam" id="TIGR01499">
    <property type="entry name" value="folC"/>
    <property type="match status" value="1"/>
</dbReference>
<evidence type="ECO:0000256" key="6">
    <source>
        <dbReference type="ARBA" id="ARBA00013023"/>
    </source>
</evidence>
<dbReference type="EMBL" id="CP155447">
    <property type="protein sequence ID" value="XBH07085.1"/>
    <property type="molecule type" value="Genomic_DNA"/>
</dbReference>
<dbReference type="Pfam" id="PF08245">
    <property type="entry name" value="Mur_ligase_M"/>
    <property type="match status" value="1"/>
</dbReference>
<dbReference type="InterPro" id="IPR036565">
    <property type="entry name" value="Mur-like_cat_sf"/>
</dbReference>
<comment type="function">
    <text evidence="2">Functions in two distinct reactions of the de novo folate biosynthetic pathway. Catalyzes the addition of a glutamate residue to dihydropteroate (7,8-dihydropteroate or H2Pte) to form dihydrofolate (7,8-dihydrofolate monoglutamate or H2Pte-Glu). Also catalyzes successive additions of L-glutamate to tetrahydrofolate or 10-formyltetrahydrofolate or 5,10-methylenetetrahydrofolate, leading to folylpolyglutamate derivatives.</text>
</comment>
<evidence type="ECO:0000256" key="17">
    <source>
        <dbReference type="ARBA" id="ARBA00032510"/>
    </source>
</evidence>
<dbReference type="Gene3D" id="3.90.190.20">
    <property type="entry name" value="Mur ligase, C-terminal domain"/>
    <property type="match status" value="1"/>
</dbReference>
<feature type="domain" description="Mur ligase C-terminal" evidence="22">
    <location>
        <begin position="338"/>
        <end position="458"/>
    </location>
</feature>
<evidence type="ECO:0000256" key="19">
    <source>
        <dbReference type="ARBA" id="ARBA00047808"/>
    </source>
</evidence>
<dbReference type="InterPro" id="IPR001645">
    <property type="entry name" value="Folylpolyglutamate_synth"/>
</dbReference>
<evidence type="ECO:0000256" key="8">
    <source>
        <dbReference type="ARBA" id="ARBA00019357"/>
    </source>
</evidence>
<keyword evidence="9 24" id="KW-0436">Ligase</keyword>
<comment type="pathway">
    <text evidence="3">Cofactor biosynthesis; tetrahydrofolate biosynthesis; 7,8-dihydrofolate from 2-amino-4-hydroxy-6-hydroxymethyl-7,8-dihydropteridine diphosphate and 4-aminobenzoate: step 2/2.</text>
</comment>
<evidence type="ECO:0000256" key="14">
    <source>
        <dbReference type="ARBA" id="ARBA00022909"/>
    </source>
</evidence>
<dbReference type="GO" id="GO:0046656">
    <property type="term" value="P:folic acid biosynthetic process"/>
    <property type="evidence" value="ECO:0007669"/>
    <property type="project" value="UniProtKB-KW"/>
</dbReference>
<name>A0AAU7CPZ0_9BACT</name>
<dbReference type="PANTHER" id="PTHR11136">
    <property type="entry name" value="FOLYLPOLYGLUTAMATE SYNTHASE-RELATED"/>
    <property type="match status" value="1"/>
</dbReference>